<protein>
    <submittedName>
        <fullName evidence="2">Carboxymethylenebutenolidase</fullName>
    </submittedName>
</protein>
<reference evidence="2" key="2">
    <citation type="submission" date="2020-09" db="EMBL/GenBank/DDBJ databases">
        <authorList>
            <person name="Sun Q."/>
            <person name="Kim S."/>
        </authorList>
    </citation>
    <scope>NUCLEOTIDE SEQUENCE</scope>
    <source>
        <strain evidence="2">KCTC 32296</strain>
    </source>
</reference>
<dbReference type="RefSeq" id="WP_229807549.1">
    <property type="nucleotide sequence ID" value="NZ_BMZB01000001.1"/>
</dbReference>
<proteinExistence type="predicted"/>
<comment type="caution">
    <text evidence="2">The sequence shown here is derived from an EMBL/GenBank/DDBJ whole genome shotgun (WGS) entry which is preliminary data.</text>
</comment>
<dbReference type="PANTHER" id="PTHR46623:SF6">
    <property type="entry name" value="ALPHA_BETA-HYDROLASES SUPERFAMILY PROTEIN"/>
    <property type="match status" value="1"/>
</dbReference>
<dbReference type="InterPro" id="IPR051049">
    <property type="entry name" value="Dienelactone_hydrolase-like"/>
</dbReference>
<dbReference type="Pfam" id="PF01738">
    <property type="entry name" value="DLH"/>
    <property type="match status" value="1"/>
</dbReference>
<dbReference type="Gene3D" id="3.40.50.1820">
    <property type="entry name" value="alpha/beta hydrolase"/>
    <property type="match status" value="1"/>
</dbReference>
<sequence>MPPVLNLTRPEGAEPQDFHLSRRGVAGLFFAGYALATGPVHAQAITTTTDGLFTQSLKIKTLRPEGKYEIPLYIAMPEKAKNRPVIIVVSEVFGVHDYIRDVCRRLAHKGYVAVAPDFFARKGNAAAVTDFEKIKDLVEPATNRQVMDDMTATLNWLKTDPDLGQKRAMFGKKNFADMSRVGVTGFCWGGAVTWMAAANIPDVKAGVAWYGRLQRPPTDQFLGKEDRKWPLDVVPALNKPVLGLYASDDAGIPQADVDKMNAALKASGKPSHIIVYPGTKHAFHADYRPSYAEAAAKQGWEELLKWFDKYL</sequence>
<dbReference type="PANTHER" id="PTHR46623">
    <property type="entry name" value="CARBOXYMETHYLENEBUTENOLIDASE-RELATED"/>
    <property type="match status" value="1"/>
</dbReference>
<accession>A0A918PX95</accession>
<gene>
    <name evidence="2" type="ORF">GCM10011273_08120</name>
</gene>
<dbReference type="InterPro" id="IPR002925">
    <property type="entry name" value="Dienelactn_hydro"/>
</dbReference>
<dbReference type="EMBL" id="BMZB01000001">
    <property type="protein sequence ID" value="GGZ25161.1"/>
    <property type="molecule type" value="Genomic_DNA"/>
</dbReference>
<organism evidence="2 3">
    <name type="scientific">Asticcacaulis endophyticus</name>
    <dbReference type="NCBI Taxonomy" id="1395890"/>
    <lineage>
        <taxon>Bacteria</taxon>
        <taxon>Pseudomonadati</taxon>
        <taxon>Pseudomonadota</taxon>
        <taxon>Alphaproteobacteria</taxon>
        <taxon>Caulobacterales</taxon>
        <taxon>Caulobacteraceae</taxon>
        <taxon>Asticcacaulis</taxon>
    </lineage>
</organism>
<evidence type="ECO:0000259" key="1">
    <source>
        <dbReference type="Pfam" id="PF01738"/>
    </source>
</evidence>
<evidence type="ECO:0000313" key="3">
    <source>
        <dbReference type="Proteomes" id="UP000662572"/>
    </source>
</evidence>
<feature type="domain" description="Dienelactone hydrolase" evidence="1">
    <location>
        <begin position="72"/>
        <end position="311"/>
    </location>
</feature>
<dbReference type="Proteomes" id="UP000662572">
    <property type="component" value="Unassembled WGS sequence"/>
</dbReference>
<dbReference type="SUPFAM" id="SSF53474">
    <property type="entry name" value="alpha/beta-Hydrolases"/>
    <property type="match status" value="1"/>
</dbReference>
<dbReference type="GO" id="GO:0016787">
    <property type="term" value="F:hydrolase activity"/>
    <property type="evidence" value="ECO:0007669"/>
    <property type="project" value="InterPro"/>
</dbReference>
<dbReference type="AlphaFoldDB" id="A0A918PX95"/>
<evidence type="ECO:0000313" key="2">
    <source>
        <dbReference type="EMBL" id="GGZ25161.1"/>
    </source>
</evidence>
<reference evidence="2" key="1">
    <citation type="journal article" date="2014" name="Int. J. Syst. Evol. Microbiol.">
        <title>Complete genome sequence of Corynebacterium casei LMG S-19264T (=DSM 44701T), isolated from a smear-ripened cheese.</title>
        <authorList>
            <consortium name="US DOE Joint Genome Institute (JGI-PGF)"/>
            <person name="Walter F."/>
            <person name="Albersmeier A."/>
            <person name="Kalinowski J."/>
            <person name="Ruckert C."/>
        </authorList>
    </citation>
    <scope>NUCLEOTIDE SEQUENCE</scope>
    <source>
        <strain evidence="2">KCTC 32296</strain>
    </source>
</reference>
<keyword evidence="3" id="KW-1185">Reference proteome</keyword>
<name>A0A918PX95_9CAUL</name>
<dbReference type="InterPro" id="IPR029058">
    <property type="entry name" value="AB_hydrolase_fold"/>
</dbReference>